<keyword evidence="7" id="KW-0645">Protease</keyword>
<evidence type="ECO:0000256" key="1">
    <source>
        <dbReference type="ARBA" id="ARBA00004141"/>
    </source>
</evidence>
<dbReference type="PANTHER" id="PTHR43066">
    <property type="entry name" value="RHOMBOID-RELATED PROTEIN"/>
    <property type="match status" value="1"/>
</dbReference>
<feature type="domain" description="Peptidase S54 rhomboid" evidence="6">
    <location>
        <begin position="137"/>
        <end position="285"/>
    </location>
</feature>
<dbReference type="SUPFAM" id="SSF144091">
    <property type="entry name" value="Rhomboid-like"/>
    <property type="match status" value="1"/>
</dbReference>
<dbReference type="EMBL" id="FPKR01000012">
    <property type="protein sequence ID" value="SFZ78577.1"/>
    <property type="molecule type" value="Genomic_DNA"/>
</dbReference>
<organism evidence="7 8">
    <name type="scientific">Chitinimonas taiwanensis DSM 18899</name>
    <dbReference type="NCBI Taxonomy" id="1121279"/>
    <lineage>
        <taxon>Bacteria</taxon>
        <taxon>Pseudomonadati</taxon>
        <taxon>Pseudomonadota</taxon>
        <taxon>Betaproteobacteria</taxon>
        <taxon>Neisseriales</taxon>
        <taxon>Chitinibacteraceae</taxon>
        <taxon>Chitinimonas</taxon>
    </lineage>
</organism>
<feature type="transmembrane region" description="Helical" evidence="5">
    <location>
        <begin position="15"/>
        <end position="32"/>
    </location>
</feature>
<evidence type="ECO:0000256" key="4">
    <source>
        <dbReference type="ARBA" id="ARBA00023136"/>
    </source>
</evidence>
<evidence type="ECO:0000256" key="2">
    <source>
        <dbReference type="ARBA" id="ARBA00022692"/>
    </source>
</evidence>
<protein>
    <submittedName>
        <fullName evidence="7">Membrane associated serine protease, rhomboid family</fullName>
    </submittedName>
</protein>
<dbReference type="PANTHER" id="PTHR43066:SF11">
    <property type="entry name" value="PEPTIDASE S54 RHOMBOID DOMAIN-CONTAINING PROTEIN"/>
    <property type="match status" value="1"/>
</dbReference>
<dbReference type="STRING" id="1121279.SAMN02745887_03083"/>
<dbReference type="InterPro" id="IPR022764">
    <property type="entry name" value="Peptidase_S54_rhomboid_dom"/>
</dbReference>
<dbReference type="InterPro" id="IPR035952">
    <property type="entry name" value="Rhomboid-like_sf"/>
</dbReference>
<proteinExistence type="predicted"/>
<feature type="transmembrane region" description="Helical" evidence="5">
    <location>
        <begin position="226"/>
        <end position="247"/>
    </location>
</feature>
<dbReference type="RefSeq" id="WP_072429561.1">
    <property type="nucleotide sequence ID" value="NZ_FPKR01000012.1"/>
</dbReference>
<evidence type="ECO:0000313" key="8">
    <source>
        <dbReference type="Proteomes" id="UP000186513"/>
    </source>
</evidence>
<evidence type="ECO:0000256" key="5">
    <source>
        <dbReference type="SAM" id="Phobius"/>
    </source>
</evidence>
<dbReference type="Gene3D" id="1.20.1540.10">
    <property type="entry name" value="Rhomboid-like"/>
    <property type="match status" value="1"/>
</dbReference>
<dbReference type="OrthoDB" id="9814037at2"/>
<evidence type="ECO:0000259" key="6">
    <source>
        <dbReference type="Pfam" id="PF01694"/>
    </source>
</evidence>
<gene>
    <name evidence="7" type="ORF">SAMN02745887_03083</name>
</gene>
<reference evidence="7 8" key="1">
    <citation type="submission" date="2016-11" db="EMBL/GenBank/DDBJ databases">
        <authorList>
            <person name="Jaros S."/>
            <person name="Januszkiewicz K."/>
            <person name="Wedrychowicz H."/>
        </authorList>
    </citation>
    <scope>NUCLEOTIDE SEQUENCE [LARGE SCALE GENOMIC DNA]</scope>
    <source>
        <strain evidence="7 8">DSM 18899</strain>
    </source>
</reference>
<feature type="transmembrane region" description="Helical" evidence="5">
    <location>
        <begin position="195"/>
        <end position="219"/>
    </location>
</feature>
<dbReference type="InterPro" id="IPR011990">
    <property type="entry name" value="TPR-like_helical_dom_sf"/>
</dbReference>
<keyword evidence="8" id="KW-1185">Reference proteome</keyword>
<accession>A0A1K2HPT9</accession>
<keyword evidence="7" id="KW-0378">Hydrolase</keyword>
<dbReference type="Pfam" id="PF01694">
    <property type="entry name" value="Rhomboid"/>
    <property type="match status" value="1"/>
</dbReference>
<comment type="subcellular location">
    <subcellularLocation>
        <location evidence="1">Membrane</location>
        <topology evidence="1">Multi-pass membrane protein</topology>
    </subcellularLocation>
</comment>
<keyword evidence="3 5" id="KW-1133">Transmembrane helix</keyword>
<dbReference type="GO" id="GO:0004252">
    <property type="term" value="F:serine-type endopeptidase activity"/>
    <property type="evidence" value="ECO:0007669"/>
    <property type="project" value="InterPro"/>
</dbReference>
<dbReference type="Proteomes" id="UP000186513">
    <property type="component" value="Unassembled WGS sequence"/>
</dbReference>
<evidence type="ECO:0000256" key="3">
    <source>
        <dbReference type="ARBA" id="ARBA00022989"/>
    </source>
</evidence>
<keyword evidence="2 5" id="KW-0812">Transmembrane</keyword>
<feature type="transmembrane region" description="Helical" evidence="5">
    <location>
        <begin position="154"/>
        <end position="183"/>
    </location>
</feature>
<dbReference type="GO" id="GO:0006508">
    <property type="term" value="P:proteolysis"/>
    <property type="evidence" value="ECO:0007669"/>
    <property type="project" value="UniProtKB-KW"/>
</dbReference>
<dbReference type="GO" id="GO:0016020">
    <property type="term" value="C:membrane"/>
    <property type="evidence" value="ECO:0007669"/>
    <property type="project" value="UniProtKB-SubCell"/>
</dbReference>
<evidence type="ECO:0000313" key="7">
    <source>
        <dbReference type="EMBL" id="SFZ78577.1"/>
    </source>
</evidence>
<dbReference type="AlphaFoldDB" id="A0A1K2HPT9"/>
<dbReference type="SUPFAM" id="SSF48452">
    <property type="entry name" value="TPR-like"/>
    <property type="match status" value="1"/>
</dbReference>
<name>A0A1K2HPT9_9NEIS</name>
<sequence length="477" mass="53176">MLILPLPSRPDWRKPPVLTLLIMLVCTLVYLGQAGDEQRAAQALHYYMQSDLPAFELPAYRDYRAAQGQPLDEAQPAEYTVQAMQLDPDFLQALHAGQLIRPQQQGYADWWRQRGQFERLWDKQITPRYALAPAHPKVLTLFSHMFLHGSWDHLLGNMAVFFLVGYTVELALGPLLFLGLFLLGGLGATVSDLVLAQYGLSLGASGAISAVMASYVVLFGWQRIRFFYALLFFFNTARWPALVILPVWLGNELFQYLTAAADNQVNFLAHFGGFLAGALLTALYRWRRGGRSAASVEQARVDDAQATLRAQAERLLDAGQFERAAQHYARLLASYPAKADDLLAYFRCAKLAPAQLPAAIEQLVGRTARGEALPGEVVAEALREAGRRKLPMPRLSANHWLAVARLCIDARQFDIAKQLVTRLARQPGPEIPSLLLRLSEALRRQGAAADATRFEAMLTSLHSESDEAHYLLRRRAG</sequence>
<feature type="transmembrane region" description="Helical" evidence="5">
    <location>
        <begin position="267"/>
        <end position="286"/>
    </location>
</feature>
<keyword evidence="4 5" id="KW-0472">Membrane</keyword>